<dbReference type="SUPFAM" id="SSF56784">
    <property type="entry name" value="HAD-like"/>
    <property type="match status" value="1"/>
</dbReference>
<dbReference type="InterPro" id="IPR006379">
    <property type="entry name" value="HAD-SF_hydro_IIB"/>
</dbReference>
<reference evidence="1" key="2">
    <citation type="submission" date="2021-04" db="EMBL/GenBank/DDBJ databases">
        <authorList>
            <person name="Gilroy R."/>
        </authorList>
    </citation>
    <scope>NUCLEOTIDE SEQUENCE</scope>
    <source>
        <strain evidence="1">ChiGjej1B1-14440</strain>
    </source>
</reference>
<sequence>MKILISDLDGTIYRNKNVLAPDLKKLNEFIVENMLVIATGRNEFSFSFFTNQFDLSYSYVILCNGALIKDKNHQTIIQHSFNKIDDILQIFKIIDQFQKYQISVSLSFEDGILNFPKYQSKFYEQIKTNLNYGVIGIAIEIVNCSIAVVDKLYQQLPKDLSFCVERNNQYIDIIPKGISKKSAIIELMNKYNFNKNDIYMIGDYYNDLSMFEINDNSFIINNDIEELNNSAKYVVDSICDCIDIINNENNIKK</sequence>
<accession>A0A9D1XMH5</accession>
<dbReference type="Pfam" id="PF08282">
    <property type="entry name" value="Hydrolase_3"/>
    <property type="match status" value="1"/>
</dbReference>
<dbReference type="GO" id="GO:0016791">
    <property type="term" value="F:phosphatase activity"/>
    <property type="evidence" value="ECO:0007669"/>
    <property type="project" value="TreeGrafter"/>
</dbReference>
<name>A0A9D1XMH5_9FIRM</name>
<dbReference type="InterPro" id="IPR036412">
    <property type="entry name" value="HAD-like_sf"/>
</dbReference>
<dbReference type="Proteomes" id="UP000886724">
    <property type="component" value="Unassembled WGS sequence"/>
</dbReference>
<organism evidence="1 2">
    <name type="scientific">Candidatus Erysipelatoclostridium merdavium</name>
    <dbReference type="NCBI Taxonomy" id="2838566"/>
    <lineage>
        <taxon>Bacteria</taxon>
        <taxon>Bacillati</taxon>
        <taxon>Bacillota</taxon>
        <taxon>Erysipelotrichia</taxon>
        <taxon>Erysipelotrichales</taxon>
        <taxon>Erysipelotrichales incertae sedis</taxon>
    </lineage>
</organism>
<dbReference type="GO" id="GO:0005829">
    <property type="term" value="C:cytosol"/>
    <property type="evidence" value="ECO:0007669"/>
    <property type="project" value="TreeGrafter"/>
</dbReference>
<evidence type="ECO:0000313" key="1">
    <source>
        <dbReference type="EMBL" id="HIX81931.1"/>
    </source>
</evidence>
<protein>
    <submittedName>
        <fullName evidence="1">HAD family hydrolase</fullName>
    </submittedName>
</protein>
<dbReference type="PANTHER" id="PTHR10000:SF8">
    <property type="entry name" value="HAD SUPERFAMILY HYDROLASE-LIKE, TYPE 3"/>
    <property type="match status" value="1"/>
</dbReference>
<dbReference type="NCBIfam" id="TIGR01484">
    <property type="entry name" value="HAD-SF-IIB"/>
    <property type="match status" value="1"/>
</dbReference>
<reference evidence="1" key="1">
    <citation type="journal article" date="2021" name="PeerJ">
        <title>Extensive microbial diversity within the chicken gut microbiome revealed by metagenomics and culture.</title>
        <authorList>
            <person name="Gilroy R."/>
            <person name="Ravi A."/>
            <person name="Getino M."/>
            <person name="Pursley I."/>
            <person name="Horton D.L."/>
            <person name="Alikhan N.F."/>
            <person name="Baker D."/>
            <person name="Gharbi K."/>
            <person name="Hall N."/>
            <person name="Watson M."/>
            <person name="Adriaenssens E.M."/>
            <person name="Foster-Nyarko E."/>
            <person name="Jarju S."/>
            <person name="Secka A."/>
            <person name="Antonio M."/>
            <person name="Oren A."/>
            <person name="Chaudhuri R.R."/>
            <person name="La Ragione R."/>
            <person name="Hildebrand F."/>
            <person name="Pallen M.J."/>
        </authorList>
    </citation>
    <scope>NUCLEOTIDE SEQUENCE</scope>
    <source>
        <strain evidence="1">ChiGjej1B1-14440</strain>
    </source>
</reference>
<dbReference type="AlphaFoldDB" id="A0A9D1XMH5"/>
<dbReference type="PANTHER" id="PTHR10000">
    <property type="entry name" value="PHOSPHOSERINE PHOSPHATASE"/>
    <property type="match status" value="1"/>
</dbReference>
<evidence type="ECO:0000313" key="2">
    <source>
        <dbReference type="Proteomes" id="UP000886724"/>
    </source>
</evidence>
<dbReference type="InterPro" id="IPR023214">
    <property type="entry name" value="HAD_sf"/>
</dbReference>
<comment type="caution">
    <text evidence="1">The sequence shown here is derived from an EMBL/GenBank/DDBJ whole genome shotgun (WGS) entry which is preliminary data.</text>
</comment>
<dbReference type="EMBL" id="DXET01000179">
    <property type="protein sequence ID" value="HIX81931.1"/>
    <property type="molecule type" value="Genomic_DNA"/>
</dbReference>
<keyword evidence="1" id="KW-0378">Hydrolase</keyword>
<dbReference type="GO" id="GO:0000287">
    <property type="term" value="F:magnesium ion binding"/>
    <property type="evidence" value="ECO:0007669"/>
    <property type="project" value="TreeGrafter"/>
</dbReference>
<gene>
    <name evidence="1" type="ORF">H9980_08185</name>
</gene>
<dbReference type="Gene3D" id="3.40.50.1000">
    <property type="entry name" value="HAD superfamily/HAD-like"/>
    <property type="match status" value="1"/>
</dbReference>
<proteinExistence type="predicted"/>
<dbReference type="Gene3D" id="3.30.1240.10">
    <property type="match status" value="1"/>
</dbReference>